<keyword evidence="5" id="KW-0410">Iron transport</keyword>
<keyword evidence="10 15" id="KW-0798">TonB box</keyword>
<dbReference type="NCBIfam" id="NF007349">
    <property type="entry name" value="PRK09840.1"/>
    <property type="match status" value="1"/>
</dbReference>
<evidence type="ECO:0000259" key="17">
    <source>
        <dbReference type="Pfam" id="PF00593"/>
    </source>
</evidence>
<comment type="similarity">
    <text evidence="2 14 15">Belongs to the TonB-dependent receptor family.</text>
</comment>
<keyword evidence="11 14" id="KW-0472">Membrane</keyword>
<reference evidence="19 20" key="1">
    <citation type="submission" date="2021-08" db="EMBL/GenBank/DDBJ databases">
        <title>Lysobacter sp. strain CJ11 Genome sequencing and assembly.</title>
        <authorList>
            <person name="Kim I."/>
        </authorList>
    </citation>
    <scope>NUCLEOTIDE SEQUENCE [LARGE SCALE GENOMIC DNA]</scope>
    <source>
        <strain evidence="19 20">CJ11</strain>
    </source>
</reference>
<evidence type="ECO:0000256" key="12">
    <source>
        <dbReference type="ARBA" id="ARBA00023170"/>
    </source>
</evidence>
<comment type="subcellular location">
    <subcellularLocation>
        <location evidence="1 14">Cell outer membrane</location>
        <topology evidence="1 14">Multi-pass membrane protein</topology>
    </subcellularLocation>
</comment>
<dbReference type="InterPro" id="IPR037066">
    <property type="entry name" value="Plug_dom_sf"/>
</dbReference>
<dbReference type="CDD" id="cd01347">
    <property type="entry name" value="ligand_gated_channel"/>
    <property type="match status" value="1"/>
</dbReference>
<dbReference type="PROSITE" id="PS52016">
    <property type="entry name" value="TONB_DEPENDENT_REC_3"/>
    <property type="match status" value="1"/>
</dbReference>
<dbReference type="PANTHER" id="PTHR32552">
    <property type="entry name" value="FERRICHROME IRON RECEPTOR-RELATED"/>
    <property type="match status" value="1"/>
</dbReference>
<dbReference type="SUPFAM" id="SSF56935">
    <property type="entry name" value="Porins"/>
    <property type="match status" value="1"/>
</dbReference>
<dbReference type="Gene3D" id="2.40.170.20">
    <property type="entry name" value="TonB-dependent receptor, beta-barrel domain"/>
    <property type="match status" value="1"/>
</dbReference>
<dbReference type="InterPro" id="IPR039426">
    <property type="entry name" value="TonB-dep_rcpt-like"/>
</dbReference>
<keyword evidence="9" id="KW-0406">Ion transport</keyword>
<evidence type="ECO:0000256" key="11">
    <source>
        <dbReference type="ARBA" id="ARBA00023136"/>
    </source>
</evidence>
<evidence type="ECO:0000256" key="2">
    <source>
        <dbReference type="ARBA" id="ARBA00009810"/>
    </source>
</evidence>
<dbReference type="Gene3D" id="2.170.130.10">
    <property type="entry name" value="TonB-dependent receptor, plug domain"/>
    <property type="match status" value="1"/>
</dbReference>
<sequence>MQQATLLIVSRKYAGSQRQALTQASLKSLAAAGIALSAAQGAWAADTTTAAADTSAEPQRAAKTLDAVNVRGLRDTSASNKYTQALQNTPQTVQVIGRELIKEQGATTLSEALRNSAGVGTFYAGENGNTSTGDTISMRGFDTSNSIFLDGIRDVGSISRDIFNIEQIEVVKGPAGTDTGRAAPTGSINMITKQARLRNAIYGTVSAGTDNQKRITTDWSQKIGATSALRLNAMWQDSDVPGRDHVNNSRWAIAPSLAFGLGTPTRLYLNLFHMKQDNVPDGYVPTIGLPGWTPQPGLEALVGHPVNPENFYGTSSDHDKVTAQMATLRFEHDLNEHVTITNTTRWSRTEQDYMLTAFMSTGGTVANPMAGNIKWTNPADLSTYTLNRSHPTFKEQRNGLLANQLNLGADFATGTVQHALSAGLEWTRESQDFRAQGAANGSSWTPANLYSPDWNATGLVWNYTGAENHGTTTTTSLYVFDTLTFSEKFLITGGVRADRYKTEFKSSTVCSATRAPLCGSNPAGTVYDNPLVTLSDTLINYKLGAVYKPIEDLSLYANYAISYQPPGGANFSLSTANNSLDNPSMDPQKARTVELGAKWRTFGGRLGLDLALFRTNVTNEINTQVLDANGNPTQTGEKEVKGVELSLFGNLTEAWTVSAGYTHQKAVVKEGAFVTADGTPNLTYTPGDSFTAWTSYKLPFGLTIGGGARHMGGLHRGTDGAVGTPSYTESYTVYDAVAAMKLTDSLDLRLNAYNLGNKKYVASINKSGYRYTPGAARSVLLSLDFKF</sequence>
<dbReference type="Proteomes" id="UP000824755">
    <property type="component" value="Chromosome"/>
</dbReference>
<feature type="chain" id="PRO_5045698812" evidence="16">
    <location>
        <begin position="45"/>
        <end position="787"/>
    </location>
</feature>
<evidence type="ECO:0000256" key="5">
    <source>
        <dbReference type="ARBA" id="ARBA00022496"/>
    </source>
</evidence>
<evidence type="ECO:0000256" key="10">
    <source>
        <dbReference type="ARBA" id="ARBA00023077"/>
    </source>
</evidence>
<dbReference type="NCBIfam" id="TIGR01783">
    <property type="entry name" value="TonB-siderophor"/>
    <property type="match status" value="1"/>
</dbReference>
<keyword evidence="8" id="KW-0408">Iron</keyword>
<evidence type="ECO:0000256" key="7">
    <source>
        <dbReference type="ARBA" id="ARBA00022729"/>
    </source>
</evidence>
<keyword evidence="13 14" id="KW-0998">Cell outer membrane</keyword>
<evidence type="ECO:0000256" key="1">
    <source>
        <dbReference type="ARBA" id="ARBA00004571"/>
    </source>
</evidence>
<keyword evidence="20" id="KW-1185">Reference proteome</keyword>
<keyword evidence="4 14" id="KW-1134">Transmembrane beta strand</keyword>
<evidence type="ECO:0000256" key="15">
    <source>
        <dbReference type="RuleBase" id="RU003357"/>
    </source>
</evidence>
<dbReference type="InterPro" id="IPR000531">
    <property type="entry name" value="Beta-barrel_TonB"/>
</dbReference>
<evidence type="ECO:0000256" key="3">
    <source>
        <dbReference type="ARBA" id="ARBA00022448"/>
    </source>
</evidence>
<accession>A0ABX8WT23</accession>
<keyword evidence="7 16" id="KW-0732">Signal</keyword>
<evidence type="ECO:0000256" key="8">
    <source>
        <dbReference type="ARBA" id="ARBA00023004"/>
    </source>
</evidence>
<gene>
    <name evidence="19" type="ORF">H8L67_08315</name>
</gene>
<feature type="domain" description="TonB-dependent receptor-like beta-barrel" evidence="17">
    <location>
        <begin position="304"/>
        <end position="755"/>
    </location>
</feature>
<evidence type="ECO:0000313" key="19">
    <source>
        <dbReference type="EMBL" id="QYR53987.1"/>
    </source>
</evidence>
<dbReference type="InterPro" id="IPR036942">
    <property type="entry name" value="Beta-barrel_TonB_sf"/>
</dbReference>
<evidence type="ECO:0000256" key="4">
    <source>
        <dbReference type="ARBA" id="ARBA00022452"/>
    </source>
</evidence>
<dbReference type="EMBL" id="CP080544">
    <property type="protein sequence ID" value="QYR53987.1"/>
    <property type="molecule type" value="Genomic_DNA"/>
</dbReference>
<dbReference type="Pfam" id="PF00593">
    <property type="entry name" value="TonB_dep_Rec_b-barrel"/>
    <property type="match status" value="1"/>
</dbReference>
<protein>
    <submittedName>
        <fullName evidence="19">Catecholate siderophore receptor Fiu</fullName>
    </submittedName>
</protein>
<dbReference type="PANTHER" id="PTHR32552:SF89">
    <property type="entry name" value="CATECHOLATE SIDEROPHORE RECEPTOR FIU"/>
    <property type="match status" value="1"/>
</dbReference>
<proteinExistence type="inferred from homology"/>
<dbReference type="InterPro" id="IPR012910">
    <property type="entry name" value="Plug_dom"/>
</dbReference>
<feature type="signal peptide" evidence="16">
    <location>
        <begin position="1"/>
        <end position="44"/>
    </location>
</feature>
<evidence type="ECO:0000256" key="9">
    <source>
        <dbReference type="ARBA" id="ARBA00023065"/>
    </source>
</evidence>
<keyword evidence="3 14" id="KW-0813">Transport</keyword>
<evidence type="ECO:0000259" key="18">
    <source>
        <dbReference type="Pfam" id="PF07715"/>
    </source>
</evidence>
<evidence type="ECO:0000256" key="16">
    <source>
        <dbReference type="SAM" id="SignalP"/>
    </source>
</evidence>
<evidence type="ECO:0000256" key="14">
    <source>
        <dbReference type="PROSITE-ProRule" id="PRU01360"/>
    </source>
</evidence>
<evidence type="ECO:0000256" key="13">
    <source>
        <dbReference type="ARBA" id="ARBA00023237"/>
    </source>
</evidence>
<name>A0ABX8WT23_9GAMM</name>
<evidence type="ECO:0000313" key="20">
    <source>
        <dbReference type="Proteomes" id="UP000824755"/>
    </source>
</evidence>
<keyword evidence="12 19" id="KW-0675">Receptor</keyword>
<organism evidence="19 20">
    <name type="scientific">Lysobacter soyae</name>
    <dbReference type="NCBI Taxonomy" id="2764185"/>
    <lineage>
        <taxon>Bacteria</taxon>
        <taxon>Pseudomonadati</taxon>
        <taxon>Pseudomonadota</taxon>
        <taxon>Gammaproteobacteria</taxon>
        <taxon>Lysobacterales</taxon>
        <taxon>Lysobacteraceae</taxon>
        <taxon>Lysobacter</taxon>
    </lineage>
</organism>
<dbReference type="Pfam" id="PF07715">
    <property type="entry name" value="Plug"/>
    <property type="match status" value="1"/>
</dbReference>
<feature type="domain" description="TonB-dependent receptor plug" evidence="18">
    <location>
        <begin position="86"/>
        <end position="186"/>
    </location>
</feature>
<evidence type="ECO:0000256" key="6">
    <source>
        <dbReference type="ARBA" id="ARBA00022692"/>
    </source>
</evidence>
<dbReference type="InterPro" id="IPR010105">
    <property type="entry name" value="TonB_sidphr_rcpt"/>
</dbReference>
<keyword evidence="6 14" id="KW-0812">Transmembrane</keyword>